<dbReference type="CDD" id="cd01428">
    <property type="entry name" value="ADK"/>
    <property type="match status" value="1"/>
</dbReference>
<evidence type="ECO:0000256" key="1">
    <source>
        <dbReference type="ARBA" id="ARBA00022679"/>
    </source>
</evidence>
<dbReference type="SUPFAM" id="SSF52540">
    <property type="entry name" value="P-loop containing nucleoside triphosphate hydrolases"/>
    <property type="match status" value="1"/>
</dbReference>
<evidence type="ECO:0008006" key="5">
    <source>
        <dbReference type="Google" id="ProtNLM"/>
    </source>
</evidence>
<dbReference type="InterPro" id="IPR033690">
    <property type="entry name" value="Adenylat_kinase_CS"/>
</dbReference>
<dbReference type="Gene3D" id="3.40.50.300">
    <property type="entry name" value="P-loop containing nucleotide triphosphate hydrolases"/>
    <property type="match status" value="1"/>
</dbReference>
<dbReference type="PANTHER" id="PTHR23359">
    <property type="entry name" value="NUCLEOTIDE KINASE"/>
    <property type="match status" value="1"/>
</dbReference>
<name>A0A381TW23_9ZZZZ</name>
<dbReference type="AlphaFoldDB" id="A0A381TW23"/>
<keyword evidence="2" id="KW-0547">Nucleotide-binding</keyword>
<organism evidence="4">
    <name type="scientific">marine metagenome</name>
    <dbReference type="NCBI Taxonomy" id="408172"/>
    <lineage>
        <taxon>unclassified sequences</taxon>
        <taxon>metagenomes</taxon>
        <taxon>ecological metagenomes</taxon>
    </lineage>
</organism>
<dbReference type="NCBIfam" id="NF011100">
    <property type="entry name" value="PRK14527.1"/>
    <property type="match status" value="1"/>
</dbReference>
<protein>
    <recommendedName>
        <fullName evidence="5">Adenylate kinase active site lid domain-containing protein</fullName>
    </recommendedName>
</protein>
<dbReference type="HAMAP" id="MF_00235">
    <property type="entry name" value="Adenylate_kinase_Adk"/>
    <property type="match status" value="1"/>
</dbReference>
<dbReference type="PRINTS" id="PR00094">
    <property type="entry name" value="ADENYLTKNASE"/>
</dbReference>
<keyword evidence="3" id="KW-0418">Kinase</keyword>
<evidence type="ECO:0000313" key="4">
    <source>
        <dbReference type="EMBL" id="SVA20245.1"/>
    </source>
</evidence>
<dbReference type="Pfam" id="PF00406">
    <property type="entry name" value="ADK"/>
    <property type="match status" value="1"/>
</dbReference>
<keyword evidence="1" id="KW-0808">Transferase</keyword>
<evidence type="ECO:0000256" key="3">
    <source>
        <dbReference type="ARBA" id="ARBA00022777"/>
    </source>
</evidence>
<dbReference type="GO" id="GO:0005524">
    <property type="term" value="F:ATP binding"/>
    <property type="evidence" value="ECO:0007669"/>
    <property type="project" value="InterPro"/>
</dbReference>
<proteinExistence type="inferred from homology"/>
<dbReference type="NCBIfam" id="NF001381">
    <property type="entry name" value="PRK00279.1-3"/>
    <property type="match status" value="1"/>
</dbReference>
<dbReference type="GO" id="GO:0019205">
    <property type="term" value="F:nucleobase-containing compound kinase activity"/>
    <property type="evidence" value="ECO:0007669"/>
    <property type="project" value="InterPro"/>
</dbReference>
<dbReference type="PROSITE" id="PS00113">
    <property type="entry name" value="ADENYLATE_KINASE"/>
    <property type="match status" value="1"/>
</dbReference>
<dbReference type="GO" id="GO:0006139">
    <property type="term" value="P:nucleobase-containing compound metabolic process"/>
    <property type="evidence" value="ECO:0007669"/>
    <property type="project" value="InterPro"/>
</dbReference>
<feature type="non-terminal residue" evidence="4">
    <location>
        <position position="151"/>
    </location>
</feature>
<dbReference type="InterPro" id="IPR027417">
    <property type="entry name" value="P-loop_NTPase"/>
</dbReference>
<reference evidence="4" key="1">
    <citation type="submission" date="2018-05" db="EMBL/GenBank/DDBJ databases">
        <authorList>
            <person name="Lanie J.A."/>
            <person name="Ng W.-L."/>
            <person name="Kazmierczak K.M."/>
            <person name="Andrzejewski T.M."/>
            <person name="Davidsen T.M."/>
            <person name="Wayne K.J."/>
            <person name="Tettelin H."/>
            <person name="Glass J.I."/>
            <person name="Rusch D."/>
            <person name="Podicherti R."/>
            <person name="Tsui H.-C.T."/>
            <person name="Winkler M.E."/>
        </authorList>
    </citation>
    <scope>NUCLEOTIDE SEQUENCE</scope>
</reference>
<dbReference type="EMBL" id="UINC01005273">
    <property type="protein sequence ID" value="SVA20245.1"/>
    <property type="molecule type" value="Genomic_DNA"/>
</dbReference>
<evidence type="ECO:0000256" key="2">
    <source>
        <dbReference type="ARBA" id="ARBA00022741"/>
    </source>
</evidence>
<accession>A0A381TW23</accession>
<dbReference type="InterPro" id="IPR000850">
    <property type="entry name" value="Adenylat/UMP-CMP_kin"/>
</dbReference>
<sequence length="151" mass="17045">MKLIIMGPPGVGKGTQAERTKKKLNIIHLSTGNILRDEIKNKSDVGLKAIKFINQGKLVPDDMLLDIVRNRISQADCHYGYLLDGFPRTVTQAEGLNVIMNDIGHRLDAVISLTADENELVRRLVLRGKESGRSDDIPEVIRKRQQVYWEQ</sequence>
<gene>
    <name evidence="4" type="ORF">METZ01_LOCUS73099</name>
</gene>